<gene>
    <name evidence="2" type="ORF">SAMN05443507_10533</name>
</gene>
<dbReference type="InterPro" id="IPR019999">
    <property type="entry name" value="Anth_synth_I-like"/>
</dbReference>
<protein>
    <submittedName>
        <fullName evidence="2">Aminodeoxychorismate synthase, subunit I /aminodeoxychorismate lyase apoprotein</fullName>
    </submittedName>
</protein>
<dbReference type="GO" id="GO:0016829">
    <property type="term" value="F:lyase activity"/>
    <property type="evidence" value="ECO:0007669"/>
    <property type="project" value="UniProtKB-KW"/>
</dbReference>
<name>A0A1M6N0M6_9BACL</name>
<dbReference type="SUPFAM" id="SSF56322">
    <property type="entry name" value="ADC synthase"/>
    <property type="match status" value="1"/>
</dbReference>
<dbReference type="Pfam" id="PF01063">
    <property type="entry name" value="Aminotran_4"/>
    <property type="match status" value="1"/>
</dbReference>
<dbReference type="SUPFAM" id="SSF56752">
    <property type="entry name" value="D-aminoacid aminotransferase-like PLP-dependent enzymes"/>
    <property type="match status" value="1"/>
</dbReference>
<dbReference type="GO" id="GO:0009396">
    <property type="term" value="P:folic acid-containing compound biosynthetic process"/>
    <property type="evidence" value="ECO:0007669"/>
    <property type="project" value="InterPro"/>
</dbReference>
<dbReference type="Gene3D" id="3.30.470.10">
    <property type="match status" value="1"/>
</dbReference>
<feature type="domain" description="Chorismate-utilising enzyme C-terminal" evidence="1">
    <location>
        <begin position="120"/>
        <end position="383"/>
    </location>
</feature>
<accession>A0A1M6N0M6</accession>
<dbReference type="InterPro" id="IPR015890">
    <property type="entry name" value="Chorismate_C"/>
</dbReference>
<dbReference type="InterPro" id="IPR043132">
    <property type="entry name" value="BCAT-like_C"/>
</dbReference>
<dbReference type="InterPro" id="IPR001544">
    <property type="entry name" value="Aminotrans_IV"/>
</dbReference>
<dbReference type="EMBL" id="FRAF01000005">
    <property type="protein sequence ID" value="SHJ89173.1"/>
    <property type="molecule type" value="Genomic_DNA"/>
</dbReference>
<keyword evidence="3" id="KW-1185">Reference proteome</keyword>
<dbReference type="InterPro" id="IPR043131">
    <property type="entry name" value="BCAT-like_N"/>
</dbReference>
<dbReference type="Proteomes" id="UP000184016">
    <property type="component" value="Unassembled WGS sequence"/>
</dbReference>
<dbReference type="GO" id="GO:0000162">
    <property type="term" value="P:L-tryptophan biosynthetic process"/>
    <property type="evidence" value="ECO:0007669"/>
    <property type="project" value="TreeGrafter"/>
</dbReference>
<dbReference type="STRING" id="1830138.SAMN05443507_10533"/>
<reference evidence="3" key="1">
    <citation type="submission" date="2016-11" db="EMBL/GenBank/DDBJ databases">
        <authorList>
            <person name="Varghese N."/>
            <person name="Submissions S."/>
        </authorList>
    </citation>
    <scope>NUCLEOTIDE SEQUENCE [LARGE SCALE GENOMIC DNA]</scope>
    <source>
        <strain evidence="3">USBA-503</strain>
    </source>
</reference>
<dbReference type="Gene3D" id="3.60.120.10">
    <property type="entry name" value="Anthranilate synthase"/>
    <property type="match status" value="1"/>
</dbReference>
<organism evidence="2 3">
    <name type="scientific">Alicyclobacillus tolerans</name>
    <dbReference type="NCBI Taxonomy" id="90970"/>
    <lineage>
        <taxon>Bacteria</taxon>
        <taxon>Bacillati</taxon>
        <taxon>Bacillota</taxon>
        <taxon>Bacilli</taxon>
        <taxon>Bacillales</taxon>
        <taxon>Alicyclobacillaceae</taxon>
        <taxon>Alicyclobacillus</taxon>
    </lineage>
</organism>
<evidence type="ECO:0000259" key="1">
    <source>
        <dbReference type="Pfam" id="PF00425"/>
    </source>
</evidence>
<dbReference type="InterPro" id="IPR005801">
    <property type="entry name" value="ADC_synthase"/>
</dbReference>
<evidence type="ECO:0000313" key="2">
    <source>
        <dbReference type="EMBL" id="SHJ89173.1"/>
    </source>
</evidence>
<dbReference type="PANTHER" id="PTHR11236">
    <property type="entry name" value="AMINOBENZOATE/ANTHRANILATE SYNTHASE"/>
    <property type="match status" value="1"/>
</dbReference>
<sequence length="618" mass="71065">MSMKDSVKLCFDFYDENNQPEQLCFSQPIKIFAAHQLSEVRPVLQNVELWSRSGYYAAGFLSYEAAPAFDDAYQVCAQQTELPLAWFAIFADVQHGHSAAKSPQTASINLPNQWTPSKTEQQFADDLDTIRRLIEAGETYQMNYTYRLHTILNENPQTLYEYWKEQQNCPYAAYLEFPGWRLLSFSPELFFRTSASRESSERILLTKPMKGTAEKGRWLEETLYNRDWLKQSEKNRAENLMIVDLLRNDMSRICKIGSVHVPVLFEIEEYPTVWQMTSTICGNLQPNVRLEDIFSALFPCGSITGAPKIQTMRRIAELEAEPRGVYCGAIGYVKPGGDALFNVAIRTVTLHQEGNTWQAEYGVGGGITIDSTPTEEWRETQAKTAFLRQNRSPFYHKEFALLETLLLQDGQFVLLEEHMERLRSSAAFFHFPLPEERILADLHSLSIANFHEAALRVRLTVDAKGGYDINFQPTERMHGRTDALPNPESTRQNPVLKIILAQNPVDSTNLFLYHKTTYRNLYQVHVSTNPNVLDTLLWNERGEVTEFTIGNLVVWDKGRYWTPHRHCGLLAGTLRQHLIKRGLVEESVLTLNDVLHAEHLWFINSVRGWRKVEICKNI</sequence>
<dbReference type="InterPro" id="IPR036038">
    <property type="entry name" value="Aminotransferase-like"/>
</dbReference>
<evidence type="ECO:0000313" key="3">
    <source>
        <dbReference type="Proteomes" id="UP000184016"/>
    </source>
</evidence>
<keyword evidence="2" id="KW-0456">Lyase</keyword>
<dbReference type="InterPro" id="IPR005802">
    <property type="entry name" value="ADC_synth_comp_1"/>
</dbReference>
<dbReference type="Pfam" id="PF00425">
    <property type="entry name" value="Chorismate_bind"/>
    <property type="match status" value="1"/>
</dbReference>
<dbReference type="AlphaFoldDB" id="A0A1M6N0M6"/>
<dbReference type="NCBIfam" id="TIGR00553">
    <property type="entry name" value="pabB"/>
    <property type="match status" value="1"/>
</dbReference>
<dbReference type="Gene3D" id="3.20.10.10">
    <property type="entry name" value="D-amino Acid Aminotransferase, subunit A, domain 2"/>
    <property type="match status" value="1"/>
</dbReference>
<dbReference type="PRINTS" id="PR00095">
    <property type="entry name" value="ANTSNTHASEI"/>
</dbReference>
<dbReference type="GO" id="GO:0046820">
    <property type="term" value="F:4-amino-4-deoxychorismate synthase activity"/>
    <property type="evidence" value="ECO:0007669"/>
    <property type="project" value="TreeGrafter"/>
</dbReference>
<dbReference type="PANTHER" id="PTHR11236:SF50">
    <property type="entry name" value="AMINODEOXYCHORISMATE SYNTHASE COMPONENT 1"/>
    <property type="match status" value="1"/>
</dbReference>
<dbReference type="OrthoDB" id="9803598at2"/>
<proteinExistence type="predicted"/>